<dbReference type="SMART" id="SM01417">
    <property type="entry name" value="Solute_trans_a"/>
    <property type="match status" value="1"/>
</dbReference>
<evidence type="ECO:0000256" key="5">
    <source>
        <dbReference type="SAM" id="Phobius"/>
    </source>
</evidence>
<keyword evidence="2 5" id="KW-0812">Transmembrane</keyword>
<dbReference type="InterPro" id="IPR005178">
    <property type="entry name" value="Ostalpha/TMEM184C"/>
</dbReference>
<dbReference type="RefSeq" id="XP_027355944.1">
    <property type="nucleotide sequence ID" value="XM_027500143.1"/>
</dbReference>
<dbReference type="GO" id="GO:0016020">
    <property type="term" value="C:membrane"/>
    <property type="evidence" value="ECO:0007669"/>
    <property type="project" value="UniProtKB-SubCell"/>
</dbReference>
<protein>
    <submittedName>
        <fullName evidence="7 8">Transmembrane protein 184 homolog DDB_G0279555-like</fullName>
    </submittedName>
</protein>
<evidence type="ECO:0000313" key="8">
    <source>
        <dbReference type="RefSeq" id="XP_027355945.1"/>
    </source>
</evidence>
<name>A0A8B8LM81_ABRPR</name>
<dbReference type="Pfam" id="PF03619">
    <property type="entry name" value="Solute_trans_a"/>
    <property type="match status" value="1"/>
</dbReference>
<evidence type="ECO:0000256" key="3">
    <source>
        <dbReference type="ARBA" id="ARBA00022989"/>
    </source>
</evidence>
<keyword evidence="4 5" id="KW-0472">Membrane</keyword>
<proteinExistence type="predicted"/>
<gene>
    <name evidence="7 8" type="primary">LOC113865529</name>
</gene>
<dbReference type="RefSeq" id="XP_027355945.1">
    <property type="nucleotide sequence ID" value="XM_027500144.1"/>
</dbReference>
<comment type="subcellular location">
    <subcellularLocation>
        <location evidence="1">Membrane</location>
        <topology evidence="1">Multi-pass membrane protein</topology>
    </subcellularLocation>
</comment>
<dbReference type="KEGG" id="aprc:113865529"/>
<keyword evidence="6" id="KW-1185">Reference proteome</keyword>
<reference evidence="7 8" key="2">
    <citation type="submission" date="2025-04" db="UniProtKB">
        <authorList>
            <consortium name="RefSeq"/>
        </authorList>
    </citation>
    <scope>IDENTIFICATION</scope>
    <source>
        <tissue evidence="7 8">Young leaves</tissue>
    </source>
</reference>
<feature type="transmembrane region" description="Helical" evidence="5">
    <location>
        <begin position="39"/>
        <end position="60"/>
    </location>
</feature>
<evidence type="ECO:0000313" key="7">
    <source>
        <dbReference type="RefSeq" id="XP_027355944.1"/>
    </source>
</evidence>
<feature type="transmembrane region" description="Helical" evidence="5">
    <location>
        <begin position="6"/>
        <end position="27"/>
    </location>
</feature>
<feature type="transmembrane region" description="Helical" evidence="5">
    <location>
        <begin position="80"/>
        <end position="100"/>
    </location>
</feature>
<dbReference type="AlphaFoldDB" id="A0A8B8LM81"/>
<feature type="transmembrane region" description="Helical" evidence="5">
    <location>
        <begin position="141"/>
        <end position="162"/>
    </location>
</feature>
<dbReference type="GeneID" id="113865529"/>
<dbReference type="OrthoDB" id="5348404at2759"/>
<dbReference type="Proteomes" id="UP000694853">
    <property type="component" value="Unplaced"/>
</dbReference>
<evidence type="ECO:0000313" key="6">
    <source>
        <dbReference type="Proteomes" id="UP000694853"/>
    </source>
</evidence>
<organism evidence="6 7">
    <name type="scientific">Abrus precatorius</name>
    <name type="common">Indian licorice</name>
    <name type="synonym">Glycine abrus</name>
    <dbReference type="NCBI Taxonomy" id="3816"/>
    <lineage>
        <taxon>Eukaryota</taxon>
        <taxon>Viridiplantae</taxon>
        <taxon>Streptophyta</taxon>
        <taxon>Embryophyta</taxon>
        <taxon>Tracheophyta</taxon>
        <taxon>Spermatophyta</taxon>
        <taxon>Magnoliopsida</taxon>
        <taxon>eudicotyledons</taxon>
        <taxon>Gunneridae</taxon>
        <taxon>Pentapetalae</taxon>
        <taxon>rosids</taxon>
        <taxon>fabids</taxon>
        <taxon>Fabales</taxon>
        <taxon>Fabaceae</taxon>
        <taxon>Papilionoideae</taxon>
        <taxon>50 kb inversion clade</taxon>
        <taxon>NPAAA clade</taxon>
        <taxon>indigoferoid/millettioid clade</taxon>
        <taxon>Abreae</taxon>
        <taxon>Abrus</taxon>
    </lineage>
</organism>
<reference evidence="6" key="1">
    <citation type="journal article" date="2019" name="Toxins">
        <title>Detection of Abrin-Like and Prepropulchellin-Like Toxin Genes and Transcripts Using Whole Genome Sequencing and Full-Length Transcript Sequencing of Abrus precatorius.</title>
        <authorList>
            <person name="Hovde B.T."/>
            <person name="Daligault H.E."/>
            <person name="Hanschen E.R."/>
            <person name="Kunde Y.A."/>
            <person name="Johnson M.B."/>
            <person name="Starkenburg S.R."/>
            <person name="Johnson S.L."/>
        </authorList>
    </citation>
    <scope>NUCLEOTIDE SEQUENCE [LARGE SCALE GENOMIC DNA]</scope>
</reference>
<evidence type="ECO:0000256" key="2">
    <source>
        <dbReference type="ARBA" id="ARBA00022692"/>
    </source>
</evidence>
<feature type="transmembrane region" description="Helical" evidence="5">
    <location>
        <begin position="168"/>
        <end position="196"/>
    </location>
</feature>
<evidence type="ECO:0000256" key="4">
    <source>
        <dbReference type="ARBA" id="ARBA00023136"/>
    </source>
</evidence>
<feature type="transmembrane region" description="Helical" evidence="5">
    <location>
        <begin position="208"/>
        <end position="229"/>
    </location>
</feature>
<keyword evidence="3 5" id="KW-1133">Transmembrane helix</keyword>
<evidence type="ECO:0000256" key="1">
    <source>
        <dbReference type="ARBA" id="ARBA00004141"/>
    </source>
</evidence>
<accession>A0A8B8LM81</accession>
<sequence>MHPAQIILYGSTLCVMIAVHFSMKLLAQHVLNWKKPTEQKAIVIIILMAPLYAVDSYVGLINFFGSEAFFTFLDSIKECYEALVIAKFLSLMYSYLNISLSKNIVPDSIKGREIHHSFPMTLFQPHTTRLDHHTLKLLKNWTWQFVVIRPVCSILMITLQYLEVYPTWVSWTITIILNISVSLALYSLVVFYHVFAKELEPHKPLAKFLCIKGIVFFCFWQGIGLELLASMGIIKSRHSWLTVERIEEGYQNILVCVEMVFFSIYQQFAYSAEPYKVNNKSSTPSDKKSK</sequence>
<dbReference type="PANTHER" id="PTHR23423">
    <property type="entry name" value="ORGANIC SOLUTE TRANSPORTER-RELATED"/>
    <property type="match status" value="1"/>
</dbReference>